<gene>
    <name evidence="2" type="ORF">QNI16_01320</name>
</gene>
<feature type="domain" description="DUF4412" evidence="1">
    <location>
        <begin position="29"/>
        <end position="208"/>
    </location>
</feature>
<accession>A0AAE3U4C7</accession>
<protein>
    <submittedName>
        <fullName evidence="2">DUF4412 domain-containing protein</fullName>
    </submittedName>
</protein>
<evidence type="ECO:0000313" key="3">
    <source>
        <dbReference type="Proteomes" id="UP001241110"/>
    </source>
</evidence>
<dbReference type="EMBL" id="JASJOS010000001">
    <property type="protein sequence ID" value="MDJ1479101.1"/>
    <property type="molecule type" value="Genomic_DNA"/>
</dbReference>
<dbReference type="InterPro" id="IPR025524">
    <property type="entry name" value="DUF4412"/>
</dbReference>
<evidence type="ECO:0000259" key="1">
    <source>
        <dbReference type="Pfam" id="PF14371"/>
    </source>
</evidence>
<dbReference type="AlphaFoldDB" id="A0AAE3U4C7"/>
<dbReference type="RefSeq" id="WP_313975012.1">
    <property type="nucleotide sequence ID" value="NZ_JASJOS010000001.1"/>
</dbReference>
<reference evidence="2" key="1">
    <citation type="submission" date="2023-05" db="EMBL/GenBank/DDBJ databases">
        <authorList>
            <person name="Zhang X."/>
        </authorList>
    </citation>
    <scope>NUCLEOTIDE SEQUENCE</scope>
    <source>
        <strain evidence="2">YF14B1</strain>
    </source>
</reference>
<organism evidence="2 3">
    <name type="scientific">Xanthocytophaga flava</name>
    <dbReference type="NCBI Taxonomy" id="3048013"/>
    <lineage>
        <taxon>Bacteria</taxon>
        <taxon>Pseudomonadati</taxon>
        <taxon>Bacteroidota</taxon>
        <taxon>Cytophagia</taxon>
        <taxon>Cytophagales</taxon>
        <taxon>Rhodocytophagaceae</taxon>
        <taxon>Xanthocytophaga</taxon>
    </lineage>
</organism>
<dbReference type="Pfam" id="PF14371">
    <property type="entry name" value="DUF4412"/>
    <property type="match status" value="1"/>
</dbReference>
<dbReference type="Proteomes" id="UP001241110">
    <property type="component" value="Unassembled WGS sequence"/>
</dbReference>
<sequence>MRFYLLVGFAFLVIQIIHAQNGIHLEYKMSSMQTKGKSIAKIDILPATGTRSEMEFVMPQLNKAMHMVMIYRKDKPNTSIQVNDQNKTYTEFTRDAQNKQSSMKPTVKVIGKEKIGTYNCIHSQVNMNTTTYELWTTKDIDGYTELLNQSYFDNQGDMKNMFTELKKNNADGFMVKMQSDSKSAMSMELIKVEEKTLDTSLFSPPADYKKLDKGAFTQQQIQDMIKGQ</sequence>
<comment type="caution">
    <text evidence="2">The sequence shown here is derived from an EMBL/GenBank/DDBJ whole genome shotgun (WGS) entry which is preliminary data.</text>
</comment>
<proteinExistence type="predicted"/>
<evidence type="ECO:0000313" key="2">
    <source>
        <dbReference type="EMBL" id="MDJ1479101.1"/>
    </source>
</evidence>
<name>A0AAE3U4C7_9BACT</name>